<feature type="transmembrane region" description="Helical" evidence="2">
    <location>
        <begin position="53"/>
        <end position="75"/>
    </location>
</feature>
<reference evidence="3 4" key="1">
    <citation type="journal article" date="2018" name="Nat. Ecol. Evol.">
        <title>Pezizomycetes genomes reveal the molecular basis of ectomycorrhizal truffle lifestyle.</title>
        <authorList>
            <person name="Murat C."/>
            <person name="Payen T."/>
            <person name="Noel B."/>
            <person name="Kuo A."/>
            <person name="Morin E."/>
            <person name="Chen J."/>
            <person name="Kohler A."/>
            <person name="Krizsan K."/>
            <person name="Balestrini R."/>
            <person name="Da Silva C."/>
            <person name="Montanini B."/>
            <person name="Hainaut M."/>
            <person name="Levati E."/>
            <person name="Barry K.W."/>
            <person name="Belfiori B."/>
            <person name="Cichocki N."/>
            <person name="Clum A."/>
            <person name="Dockter R.B."/>
            <person name="Fauchery L."/>
            <person name="Guy J."/>
            <person name="Iotti M."/>
            <person name="Le Tacon F."/>
            <person name="Lindquist E.A."/>
            <person name="Lipzen A."/>
            <person name="Malagnac F."/>
            <person name="Mello A."/>
            <person name="Molinier V."/>
            <person name="Miyauchi S."/>
            <person name="Poulain J."/>
            <person name="Riccioni C."/>
            <person name="Rubini A."/>
            <person name="Sitrit Y."/>
            <person name="Splivallo R."/>
            <person name="Traeger S."/>
            <person name="Wang M."/>
            <person name="Zifcakova L."/>
            <person name="Wipf D."/>
            <person name="Zambonelli A."/>
            <person name="Paolocci F."/>
            <person name="Nowrousian M."/>
            <person name="Ottonello S."/>
            <person name="Baldrian P."/>
            <person name="Spatafora J.W."/>
            <person name="Henrissat B."/>
            <person name="Nagy L.G."/>
            <person name="Aury J.M."/>
            <person name="Wincker P."/>
            <person name="Grigoriev I.V."/>
            <person name="Bonfante P."/>
            <person name="Martin F.M."/>
        </authorList>
    </citation>
    <scope>NUCLEOTIDE SEQUENCE [LARGE SCALE GENOMIC DNA]</scope>
    <source>
        <strain evidence="3 4">CCBAS932</strain>
    </source>
</reference>
<proteinExistence type="predicted"/>
<organism evidence="3 4">
    <name type="scientific">Morchella conica CCBAS932</name>
    <dbReference type="NCBI Taxonomy" id="1392247"/>
    <lineage>
        <taxon>Eukaryota</taxon>
        <taxon>Fungi</taxon>
        <taxon>Dikarya</taxon>
        <taxon>Ascomycota</taxon>
        <taxon>Pezizomycotina</taxon>
        <taxon>Pezizomycetes</taxon>
        <taxon>Pezizales</taxon>
        <taxon>Morchellaceae</taxon>
        <taxon>Morchella</taxon>
    </lineage>
</organism>
<protein>
    <recommendedName>
        <fullName evidence="5">MARVEL domain-containing protein</fullName>
    </recommendedName>
</protein>
<gene>
    <name evidence="3" type="ORF">P167DRAFT_542049</name>
</gene>
<evidence type="ECO:0000313" key="4">
    <source>
        <dbReference type="Proteomes" id="UP000277580"/>
    </source>
</evidence>
<keyword evidence="2" id="KW-0472">Membrane</keyword>
<feature type="transmembrane region" description="Helical" evidence="2">
    <location>
        <begin position="12"/>
        <end position="33"/>
    </location>
</feature>
<feature type="transmembrane region" description="Helical" evidence="2">
    <location>
        <begin position="82"/>
        <end position="104"/>
    </location>
</feature>
<evidence type="ECO:0000313" key="3">
    <source>
        <dbReference type="EMBL" id="RPB16241.1"/>
    </source>
</evidence>
<keyword evidence="4" id="KW-1185">Reference proteome</keyword>
<dbReference type="EMBL" id="ML119109">
    <property type="protein sequence ID" value="RPB16241.1"/>
    <property type="molecule type" value="Genomic_DNA"/>
</dbReference>
<keyword evidence="2" id="KW-0812">Transmembrane</keyword>
<name>A0A3N4L6H6_9PEZI</name>
<dbReference type="AlphaFoldDB" id="A0A3N4L6H6"/>
<keyword evidence="2" id="KW-1133">Transmembrane helix</keyword>
<dbReference type="InParanoid" id="A0A3N4L6H6"/>
<feature type="compositionally biased region" description="Low complexity" evidence="1">
    <location>
        <begin position="243"/>
        <end position="257"/>
    </location>
</feature>
<feature type="region of interest" description="Disordered" evidence="1">
    <location>
        <begin position="195"/>
        <end position="299"/>
    </location>
</feature>
<dbReference type="Proteomes" id="UP000277580">
    <property type="component" value="Unassembled WGS sequence"/>
</dbReference>
<evidence type="ECO:0008006" key="5">
    <source>
        <dbReference type="Google" id="ProtNLM"/>
    </source>
</evidence>
<accession>A0A3N4L6H6</accession>
<feature type="transmembrane region" description="Helical" evidence="2">
    <location>
        <begin position="161"/>
        <end position="184"/>
    </location>
</feature>
<evidence type="ECO:0000256" key="1">
    <source>
        <dbReference type="SAM" id="MobiDB-lite"/>
    </source>
</evidence>
<feature type="compositionally biased region" description="Gly residues" evidence="1">
    <location>
        <begin position="262"/>
        <end position="272"/>
    </location>
</feature>
<dbReference type="STRING" id="1392247.A0A3N4L6H6"/>
<sequence>MGPRLLKTLSMLLRVLQLILALFIVGVASFNVYQFSHNRLGLTNGRSGQLPHALYAVEVISCVGALFALFTLLTTCFGHKKLFVLITAFDLLLMGGFIAISILLRGSAHQSCRSVTWNPLVSKGTNNLPAAFFSSSSFSTSTTTTGRTRAPPRLICNLLKASFAFAIALAVLFALTMVLSYLALRAYQKQRAFGPRGGYGKGARESEETAMTGTTAGYDAPGFRGEPTAGYDAPGFRGEPTTVAGGRAPVAGGRAPVSELGPGMGAGTGVGNGRFDPNLPRAVAGERGYGERGYGNQNF</sequence>
<dbReference type="OrthoDB" id="5342507at2759"/>
<evidence type="ECO:0000256" key="2">
    <source>
        <dbReference type="SAM" id="Phobius"/>
    </source>
</evidence>